<sequence length="301" mass="34289">MTQQDYIQKWLEGTLSEEERQAFEKTQDYTDLQKIDNHLKYFKAPDYNSEEEYAEVKSKLSKGAKIVSFDWVKPLLKVAAVLLIAVIGYGVFYSVSTVHLQTELANQSEFYLPDSSRVLMNAQSDLNYNSFSWQNNRSLELRGEAFFEVTKGSKFDVETSLGTVSVLGTKFNVKIRDKYFEIVCFEGKVQVEYESKKEILTAGKMFSALNGAAVVSNVRLENRPSWLLNESSFNSLPYSYIIAELERQYDVEVTTRGIDTTVLFTGSFQHNDLELALKALTAPLNLTYKINGKEIILTSEN</sequence>
<evidence type="ECO:0000313" key="5">
    <source>
        <dbReference type="Proteomes" id="UP000193804"/>
    </source>
</evidence>
<organism evidence="4 5">
    <name type="scientific">Marivirga sericea</name>
    <dbReference type="NCBI Taxonomy" id="1028"/>
    <lineage>
        <taxon>Bacteria</taxon>
        <taxon>Pseudomonadati</taxon>
        <taxon>Bacteroidota</taxon>
        <taxon>Cytophagia</taxon>
        <taxon>Cytophagales</taxon>
        <taxon>Marivirgaceae</taxon>
        <taxon>Marivirga</taxon>
    </lineage>
</organism>
<dbReference type="STRING" id="1028.SAMN05661096_02294"/>
<dbReference type="GO" id="GO:0016989">
    <property type="term" value="F:sigma factor antagonist activity"/>
    <property type="evidence" value="ECO:0007669"/>
    <property type="project" value="TreeGrafter"/>
</dbReference>
<dbReference type="PIRSF" id="PIRSF018266">
    <property type="entry name" value="FecR"/>
    <property type="match status" value="1"/>
</dbReference>
<dbReference type="RefSeq" id="WP_085517260.1">
    <property type="nucleotide sequence ID" value="NZ_FXAW01000004.1"/>
</dbReference>
<proteinExistence type="predicted"/>
<dbReference type="InterPro" id="IPR032508">
    <property type="entry name" value="FecR_C"/>
</dbReference>
<evidence type="ECO:0000313" key="4">
    <source>
        <dbReference type="EMBL" id="SMG35089.1"/>
    </source>
</evidence>
<dbReference type="InterPro" id="IPR006860">
    <property type="entry name" value="FecR"/>
</dbReference>
<dbReference type="Gene3D" id="3.55.50.30">
    <property type="match status" value="1"/>
</dbReference>
<evidence type="ECO:0000256" key="1">
    <source>
        <dbReference type="SAM" id="Phobius"/>
    </source>
</evidence>
<keyword evidence="5" id="KW-1185">Reference proteome</keyword>
<dbReference type="Pfam" id="PF04773">
    <property type="entry name" value="FecR"/>
    <property type="match status" value="1"/>
</dbReference>
<feature type="transmembrane region" description="Helical" evidence="1">
    <location>
        <begin position="75"/>
        <end position="95"/>
    </location>
</feature>
<reference evidence="5" key="1">
    <citation type="submission" date="2017-04" db="EMBL/GenBank/DDBJ databases">
        <authorList>
            <person name="Varghese N."/>
            <person name="Submissions S."/>
        </authorList>
    </citation>
    <scope>NUCLEOTIDE SEQUENCE [LARGE SCALE GENOMIC DNA]</scope>
    <source>
        <strain evidence="5">DSM 4125</strain>
    </source>
</reference>
<gene>
    <name evidence="4" type="ORF">SAMN05661096_02294</name>
</gene>
<keyword evidence="1" id="KW-1133">Transmembrane helix</keyword>
<name>A0A1X7K281_9BACT</name>
<accession>A0A1X7K281</accession>
<dbReference type="OrthoDB" id="645173at2"/>
<protein>
    <submittedName>
        <fullName evidence="4">FecR family protein</fullName>
    </submittedName>
</protein>
<feature type="domain" description="FecR protein" evidence="2">
    <location>
        <begin position="101"/>
        <end position="190"/>
    </location>
</feature>
<dbReference type="InterPro" id="IPR012373">
    <property type="entry name" value="Ferrdict_sens_TM"/>
</dbReference>
<dbReference type="AlphaFoldDB" id="A0A1X7K281"/>
<feature type="domain" description="Protein FecR C-terminal" evidence="3">
    <location>
        <begin position="232"/>
        <end position="297"/>
    </location>
</feature>
<dbReference type="PANTHER" id="PTHR30273">
    <property type="entry name" value="PERIPLASMIC SIGNAL SENSOR AND SIGMA FACTOR ACTIVATOR FECR-RELATED"/>
    <property type="match status" value="1"/>
</dbReference>
<keyword evidence="1" id="KW-0472">Membrane</keyword>
<keyword evidence="1" id="KW-0812">Transmembrane</keyword>
<dbReference type="Pfam" id="PF16344">
    <property type="entry name" value="FecR_C"/>
    <property type="match status" value="1"/>
</dbReference>
<evidence type="ECO:0000259" key="2">
    <source>
        <dbReference type="Pfam" id="PF04773"/>
    </source>
</evidence>
<dbReference type="EMBL" id="FXAW01000004">
    <property type="protein sequence ID" value="SMG35089.1"/>
    <property type="molecule type" value="Genomic_DNA"/>
</dbReference>
<dbReference type="PANTHER" id="PTHR30273:SF2">
    <property type="entry name" value="PROTEIN FECR"/>
    <property type="match status" value="1"/>
</dbReference>
<dbReference type="Gene3D" id="2.60.120.1440">
    <property type="match status" value="1"/>
</dbReference>
<evidence type="ECO:0000259" key="3">
    <source>
        <dbReference type="Pfam" id="PF16344"/>
    </source>
</evidence>
<dbReference type="Proteomes" id="UP000193804">
    <property type="component" value="Unassembled WGS sequence"/>
</dbReference>